<dbReference type="STRING" id="576117.SAMN04488138_14015"/>
<dbReference type="RefSeq" id="WP_066598905.1">
    <property type="nucleotide sequence ID" value="NZ_FORY01000040.1"/>
</dbReference>
<accession>A0A1I3X6G0</accession>
<name>A0A1I3X6G0_9RHOB</name>
<dbReference type="CDD" id="cd19607">
    <property type="entry name" value="GTA_TIM-barrel-like"/>
    <property type="match status" value="1"/>
</dbReference>
<organism evidence="4 5">
    <name type="scientific">Celeribacter halophilus</name>
    <dbReference type="NCBI Taxonomy" id="576117"/>
    <lineage>
        <taxon>Bacteria</taxon>
        <taxon>Pseudomonadati</taxon>
        <taxon>Pseudomonadota</taxon>
        <taxon>Alphaproteobacteria</taxon>
        <taxon>Rhodobacterales</taxon>
        <taxon>Roseobacteraceae</taxon>
        <taxon>Celeribacter</taxon>
    </lineage>
</organism>
<feature type="domain" description="Tip attachment protein J" evidence="2">
    <location>
        <begin position="841"/>
        <end position="998"/>
    </location>
</feature>
<proteinExistence type="predicted"/>
<evidence type="ECO:0000259" key="1">
    <source>
        <dbReference type="Pfam" id="PF13547"/>
    </source>
</evidence>
<evidence type="ECO:0000259" key="2">
    <source>
        <dbReference type="Pfam" id="PF13550"/>
    </source>
</evidence>
<reference evidence="4 5" key="1">
    <citation type="submission" date="2016-10" db="EMBL/GenBank/DDBJ databases">
        <authorList>
            <person name="de Groot N.N."/>
        </authorList>
    </citation>
    <scope>NUCLEOTIDE SEQUENCE [LARGE SCALE GENOMIC DNA]</scope>
    <source>
        <strain evidence="4 5">CGMCC 1.8891</strain>
    </source>
</reference>
<protein>
    <submittedName>
        <fullName evidence="4">Putative phage tail protein</fullName>
    </submittedName>
</protein>
<sequence length="1356" mass="148138">MATLVLGAVGTAIGASFGTGMILGMSYAAIGGAIGSAVGSAVDAWIVQSMQPNQNYYGAQLESLKVTSSTEGAVIPQVYGRMRVGGNVIWATDFREEVNKETQGAGKGGGGKVTTTTYTYYASFAVALCEGPITGIGRIWADGEVMDLDDVTYRIYYGDEDQEPDPFIDAMMGGAPAYRGTAYIVFEDLLLEDYGNRLPQINVEIFNALDDEDVAEGQVRSVTIIPSTGEYAYATEIVKSKSDGETIAENSHNDKTESDIVAALDRLQASVPGIESVSLVVSWFGTDLRCGECQIKPGVEKSSKSNLSKIWIVSGAKRSDALLVTAIDGDPQFGGTPADFSVIQAIEEIKSRGLKVTFYPFILMDVPPDNTLPNPYSDNGAEIGQPVFPWRGRITCHPAPGYVGTVDKTSAAADQVDDFFGNADPDDFIIVRDLGDNLSISDFSSLEEFLAALASLFLNSGKAGEYVSFSGSSNDWGYRRMILHYAYMCAAAGGVDAFLIGSELRGLTTIRSASGTYPVVSKLQELAEDVRGILGSGTAISYAADWSEYFGHHPSDGSGDVYFHLDPLWAHDDIDFIGIDNYFPIADWRDGFDHLDAQEYLTTYDLDYLRGNIEGGEGFDWYYPTSTDRVDQVRTPITDGAYGKPWVYRPKDLRSWWTNQHYNRPGGVEEATATDWVPQSKPFWFTEVGCPAVDRGPNQPNVFFDAKSSESAIPYFSRGWRDDAIQRAYLEATFSYWGDDANNPVSSVTGDRMIDVPNMTVWTWDARPFPFFPYTTDDDGDPVWGDADNWTLGHWITGRLGSSSLRSLVSRLCIQAGLDTDEFDVSDLRGAVQGISIVSLTSPRSTIASLAKQYGFDATETQGRIVFKMRGANPSATVSPGDMVASDSEVIQFERAQETELAQGLKWAVASSDEDYDTAQVEARRQTVNSSRITAESFSFAMPPEDAERNVRRALQETWVGRETASFKLPPSMLALDATDVIEVLHDDRSYLFRAQTINDGEERTVSAMMQDKFVYDLPPGRARSGASVARGTSNIYGDPIFEFLDIPWITQDGLDYQPFFAAYAKPWPGEINLWKSPEESGYTLLTSTSAAAQMGVTTADFAAGPVGRWDDANALYVRVYTGTIDGVEDIDLLAGSNTFALETSDGKWEIIQAAEVELVGSNTYRLSRLLRGQYGTEREMVDNLPSGARLVTLDGGVSYAPISATDVGVDYYWAVSSGSKSLSDDSTLVMNFTPMARARQPFAPVHVSQPWRKGRTPGDLDISWIRRSRDASADSWVVAEVPIGEDVESYEVDILDGSTVVRTLSSTTPSVVYTSAHQISDFGAEFEPGDTLDIRVYQLSTTYGRGAPAEVTLRF</sequence>
<dbReference type="OrthoDB" id="8445115at2"/>
<keyword evidence="5" id="KW-1185">Reference proteome</keyword>
<dbReference type="Proteomes" id="UP000183299">
    <property type="component" value="Unassembled WGS sequence"/>
</dbReference>
<evidence type="ECO:0000259" key="3">
    <source>
        <dbReference type="Pfam" id="PF23666"/>
    </source>
</evidence>
<feature type="domain" description="GTA TIM-barrel-like" evidence="1">
    <location>
        <begin position="476"/>
        <end position="773"/>
    </location>
</feature>
<dbReference type="Pfam" id="PF13550">
    <property type="entry name" value="Phage-tail_3"/>
    <property type="match status" value="1"/>
</dbReference>
<dbReference type="InterPro" id="IPR056490">
    <property type="entry name" value="Rcc01698_C"/>
</dbReference>
<dbReference type="InterPro" id="IPR025195">
    <property type="entry name" value="GTA_TIM_dom"/>
</dbReference>
<dbReference type="Gene3D" id="3.20.20.80">
    <property type="entry name" value="Glycosidases"/>
    <property type="match status" value="3"/>
</dbReference>
<evidence type="ECO:0000313" key="4">
    <source>
        <dbReference type="EMBL" id="SFK14899.1"/>
    </source>
</evidence>
<feature type="domain" description="Rcc01698-like C-terminal" evidence="3">
    <location>
        <begin position="1093"/>
        <end position="1192"/>
    </location>
</feature>
<gene>
    <name evidence="4" type="ORF">SAMN04488138_14015</name>
</gene>
<dbReference type="InterPro" id="IPR032876">
    <property type="entry name" value="J_dom"/>
</dbReference>
<evidence type="ECO:0000313" key="5">
    <source>
        <dbReference type="Proteomes" id="UP000183299"/>
    </source>
</evidence>
<dbReference type="EMBL" id="FORY01000040">
    <property type="protein sequence ID" value="SFK14899.1"/>
    <property type="molecule type" value="Genomic_DNA"/>
</dbReference>
<dbReference type="Pfam" id="PF13547">
    <property type="entry name" value="GTA_TIM"/>
    <property type="match status" value="1"/>
</dbReference>
<dbReference type="Pfam" id="PF23666">
    <property type="entry name" value="Rcc01698_C"/>
    <property type="match status" value="1"/>
</dbReference>